<accession>A0A6G0TFP5</accession>
<proteinExistence type="predicted"/>
<dbReference type="EMBL" id="VYZN01000040">
    <property type="protein sequence ID" value="KAE9532136.1"/>
    <property type="molecule type" value="Genomic_DNA"/>
</dbReference>
<dbReference type="AlphaFoldDB" id="A0A6G0TFP5"/>
<reference evidence="1 2" key="1">
    <citation type="submission" date="2019-08" db="EMBL/GenBank/DDBJ databases">
        <title>The genome of the soybean aphid Biotype 1, its phylome, world population structure and adaptation to the North American continent.</title>
        <authorList>
            <person name="Giordano R."/>
            <person name="Donthu R.K."/>
            <person name="Hernandez A.G."/>
            <person name="Wright C.L."/>
            <person name="Zimin A.V."/>
        </authorList>
    </citation>
    <scope>NUCLEOTIDE SEQUENCE [LARGE SCALE GENOMIC DNA]</scope>
    <source>
        <tissue evidence="1">Whole aphids</tissue>
    </source>
</reference>
<evidence type="ECO:0000313" key="2">
    <source>
        <dbReference type="Proteomes" id="UP000475862"/>
    </source>
</evidence>
<keyword evidence="2" id="KW-1185">Reference proteome</keyword>
<gene>
    <name evidence="1" type="ORF">AGLY_010338</name>
</gene>
<protein>
    <submittedName>
        <fullName evidence="1">Uncharacterized protein</fullName>
    </submittedName>
</protein>
<organism evidence="1 2">
    <name type="scientific">Aphis glycines</name>
    <name type="common">Soybean aphid</name>
    <dbReference type="NCBI Taxonomy" id="307491"/>
    <lineage>
        <taxon>Eukaryota</taxon>
        <taxon>Metazoa</taxon>
        <taxon>Ecdysozoa</taxon>
        <taxon>Arthropoda</taxon>
        <taxon>Hexapoda</taxon>
        <taxon>Insecta</taxon>
        <taxon>Pterygota</taxon>
        <taxon>Neoptera</taxon>
        <taxon>Paraneoptera</taxon>
        <taxon>Hemiptera</taxon>
        <taxon>Sternorrhyncha</taxon>
        <taxon>Aphidomorpha</taxon>
        <taxon>Aphidoidea</taxon>
        <taxon>Aphididae</taxon>
        <taxon>Aphidini</taxon>
        <taxon>Aphis</taxon>
        <taxon>Aphis</taxon>
    </lineage>
</organism>
<sequence length="223" mass="24259">MYIKFLKYKKPQKAQKQITKHNSLKINYYIWGQFSSGSTFLRVSFSEIFCLDGGSSSTLMISSFLLIIPFLASMSNFKNVCLSIELYPLHFSSLSIELLIIVPVSSTESISASVSKICISLIVTRRSGLILSISSNGRASEANKNTSGILTSSIPSSDIENARDVITDESVALSITIPPTAPASYSVILTLEYGIPVVVLKAGINLYPKSLAMANSSPLYHCK</sequence>
<evidence type="ECO:0000313" key="1">
    <source>
        <dbReference type="EMBL" id="KAE9532136.1"/>
    </source>
</evidence>
<dbReference type="Proteomes" id="UP000475862">
    <property type="component" value="Unassembled WGS sequence"/>
</dbReference>
<name>A0A6G0TFP5_APHGL</name>
<comment type="caution">
    <text evidence="1">The sequence shown here is derived from an EMBL/GenBank/DDBJ whole genome shotgun (WGS) entry which is preliminary data.</text>
</comment>